<evidence type="ECO:0000256" key="1">
    <source>
        <dbReference type="ARBA" id="ARBA00022448"/>
    </source>
</evidence>
<keyword evidence="11" id="KW-1185">Reference proteome</keyword>
<dbReference type="RefSeq" id="WP_143938761.1">
    <property type="nucleotide sequence ID" value="NZ_VKKG01000005.1"/>
</dbReference>
<sequence length="500" mass="53644">MPTRPTPVLATRGISKDYGPNRVVSDVSLEFHRGTIHALLGENGAGKSTLMGILAGVRQPTEGDVLLDGQPVQLRSVAQGQAAGVVALPQELVLVGTLGAAENIFLGMRRPGRRGLANRRALARAAAEQLDRLGVELDLERPVAELSAVQQTMVALARALARDARVLVLDEPTAALTDTETERLFGVLRRLRSEGTTIIYVSHRLDEVFALADVATVMRNGRHVWTRPIGETDDDDVVRAMIGRSPEQAFPERSATPGECVLRVADLAGHTLKGISLEARSGRVLGIAGLAGSGRSELLRLVAGAERARAGTIEVRGRDVTRAPVGRRMAAGIGYVPEERRSQALVMNATITSNIALGSLRELSRAGVMDSGRELRRSRELAQQLRVSATSVKQDVAELSGGNQQKVVLAKYLARNPEVLLLDEPTRGIDVGTKAEIYQLVRGLGERGVAVVMVSSEIPELLGLADEIAVLHEGRLIDVVPAASATEESILHLCYRKPDR</sequence>
<evidence type="ECO:0000256" key="4">
    <source>
        <dbReference type="ARBA" id="ARBA00022737"/>
    </source>
</evidence>
<dbReference type="CDD" id="cd03216">
    <property type="entry name" value="ABC_Carb_Monos_I"/>
    <property type="match status" value="1"/>
</dbReference>
<dbReference type="CDD" id="cd03215">
    <property type="entry name" value="ABC_Carb_Monos_II"/>
    <property type="match status" value="1"/>
</dbReference>
<protein>
    <submittedName>
        <fullName evidence="10">Sugar ABC transporter ATP-binding protein</fullName>
    </submittedName>
</protein>
<feature type="domain" description="ABC transporter" evidence="9">
    <location>
        <begin position="9"/>
        <end position="245"/>
    </location>
</feature>
<dbReference type="InterPro" id="IPR017871">
    <property type="entry name" value="ABC_transporter-like_CS"/>
</dbReference>
<comment type="caution">
    <text evidence="10">The sequence shown here is derived from an EMBL/GenBank/DDBJ whole genome shotgun (WGS) entry which is preliminary data.</text>
</comment>
<evidence type="ECO:0000313" key="11">
    <source>
        <dbReference type="Proteomes" id="UP000317638"/>
    </source>
</evidence>
<evidence type="ECO:0000256" key="3">
    <source>
        <dbReference type="ARBA" id="ARBA00022597"/>
    </source>
</evidence>
<evidence type="ECO:0000256" key="2">
    <source>
        <dbReference type="ARBA" id="ARBA00022475"/>
    </source>
</evidence>
<reference evidence="10 11" key="1">
    <citation type="submission" date="2019-07" db="EMBL/GenBank/DDBJ databases">
        <authorList>
            <person name="Zhou L.-Y."/>
        </authorList>
    </citation>
    <scope>NUCLEOTIDE SEQUENCE [LARGE SCALE GENOMIC DNA]</scope>
    <source>
        <strain evidence="10 11">YIM 101269</strain>
    </source>
</reference>
<dbReference type="PANTHER" id="PTHR43790:SF3">
    <property type="entry name" value="D-ALLOSE IMPORT ATP-BINDING PROTEIN ALSA-RELATED"/>
    <property type="match status" value="1"/>
</dbReference>
<dbReference type="Pfam" id="PF00005">
    <property type="entry name" value="ABC_tran"/>
    <property type="match status" value="2"/>
</dbReference>
<dbReference type="PROSITE" id="PS50893">
    <property type="entry name" value="ABC_TRANSPORTER_2"/>
    <property type="match status" value="2"/>
</dbReference>
<evidence type="ECO:0000259" key="9">
    <source>
        <dbReference type="PROSITE" id="PS50893"/>
    </source>
</evidence>
<keyword evidence="1" id="KW-0813">Transport</keyword>
<keyword evidence="5" id="KW-0547">Nucleotide-binding</keyword>
<evidence type="ECO:0000256" key="6">
    <source>
        <dbReference type="ARBA" id="ARBA00022840"/>
    </source>
</evidence>
<dbReference type="InterPro" id="IPR027417">
    <property type="entry name" value="P-loop_NTPase"/>
</dbReference>
<evidence type="ECO:0000256" key="7">
    <source>
        <dbReference type="ARBA" id="ARBA00022967"/>
    </source>
</evidence>
<organism evidence="10 11">
    <name type="scientific">Tessaracoccus rhinocerotis</name>
    <dbReference type="NCBI Taxonomy" id="1689449"/>
    <lineage>
        <taxon>Bacteria</taxon>
        <taxon>Bacillati</taxon>
        <taxon>Actinomycetota</taxon>
        <taxon>Actinomycetes</taxon>
        <taxon>Propionibacteriales</taxon>
        <taxon>Propionibacteriaceae</taxon>
        <taxon>Tessaracoccus</taxon>
    </lineage>
</organism>
<dbReference type="Proteomes" id="UP000317638">
    <property type="component" value="Unassembled WGS sequence"/>
</dbReference>
<evidence type="ECO:0000256" key="8">
    <source>
        <dbReference type="ARBA" id="ARBA00023136"/>
    </source>
</evidence>
<proteinExistence type="predicted"/>
<accession>A0A553JXW1</accession>
<dbReference type="SUPFAM" id="SSF52540">
    <property type="entry name" value="P-loop containing nucleoside triphosphate hydrolases"/>
    <property type="match status" value="2"/>
</dbReference>
<dbReference type="EMBL" id="VKKG01000005">
    <property type="protein sequence ID" value="TRY17297.1"/>
    <property type="molecule type" value="Genomic_DNA"/>
</dbReference>
<keyword evidence="4" id="KW-0677">Repeat</keyword>
<dbReference type="Gene3D" id="3.40.50.300">
    <property type="entry name" value="P-loop containing nucleotide triphosphate hydrolases"/>
    <property type="match status" value="2"/>
</dbReference>
<dbReference type="InterPro" id="IPR003593">
    <property type="entry name" value="AAA+_ATPase"/>
</dbReference>
<dbReference type="PANTHER" id="PTHR43790">
    <property type="entry name" value="CARBOHYDRATE TRANSPORT ATP-BINDING PROTEIN MG119-RELATED"/>
    <property type="match status" value="1"/>
</dbReference>
<keyword evidence="3" id="KW-0762">Sugar transport</keyword>
<dbReference type="AlphaFoldDB" id="A0A553JXW1"/>
<dbReference type="InterPro" id="IPR003439">
    <property type="entry name" value="ABC_transporter-like_ATP-bd"/>
</dbReference>
<dbReference type="InterPro" id="IPR050107">
    <property type="entry name" value="ABC_carbohydrate_import_ATPase"/>
</dbReference>
<dbReference type="PROSITE" id="PS00211">
    <property type="entry name" value="ABC_TRANSPORTER_1"/>
    <property type="match status" value="1"/>
</dbReference>
<feature type="domain" description="ABC transporter" evidence="9">
    <location>
        <begin position="256"/>
        <end position="498"/>
    </location>
</feature>
<evidence type="ECO:0000313" key="10">
    <source>
        <dbReference type="EMBL" id="TRY17297.1"/>
    </source>
</evidence>
<keyword evidence="8" id="KW-0472">Membrane</keyword>
<dbReference type="SMART" id="SM00382">
    <property type="entry name" value="AAA"/>
    <property type="match status" value="2"/>
</dbReference>
<keyword evidence="7" id="KW-1278">Translocase</keyword>
<keyword evidence="6 10" id="KW-0067">ATP-binding</keyword>
<gene>
    <name evidence="10" type="ORF">FOJ82_12140</name>
</gene>
<dbReference type="GO" id="GO:0016887">
    <property type="term" value="F:ATP hydrolysis activity"/>
    <property type="evidence" value="ECO:0007669"/>
    <property type="project" value="InterPro"/>
</dbReference>
<dbReference type="OrthoDB" id="39350at2"/>
<dbReference type="GO" id="GO:0005524">
    <property type="term" value="F:ATP binding"/>
    <property type="evidence" value="ECO:0007669"/>
    <property type="project" value="UniProtKB-KW"/>
</dbReference>
<keyword evidence="2" id="KW-1003">Cell membrane</keyword>
<name>A0A553JXW1_9ACTN</name>
<evidence type="ECO:0000256" key="5">
    <source>
        <dbReference type="ARBA" id="ARBA00022741"/>
    </source>
</evidence>